<dbReference type="SUPFAM" id="SSF48498">
    <property type="entry name" value="Tetracyclin repressor-like, C-terminal domain"/>
    <property type="match status" value="1"/>
</dbReference>
<dbReference type="InterPro" id="IPR041583">
    <property type="entry name" value="TetR_C_31"/>
</dbReference>
<gene>
    <name evidence="3" type="ORF">I601_2362</name>
</gene>
<dbReference type="SUPFAM" id="SSF46689">
    <property type="entry name" value="Homeodomain-like"/>
    <property type="match status" value="1"/>
</dbReference>
<dbReference type="KEGG" id="ndk:I601_2362"/>
<evidence type="ECO:0000256" key="1">
    <source>
        <dbReference type="ARBA" id="ARBA00023125"/>
    </source>
</evidence>
<evidence type="ECO:0000259" key="2">
    <source>
        <dbReference type="Pfam" id="PF17940"/>
    </source>
</evidence>
<dbReference type="PANTHER" id="PTHR30055:SF231">
    <property type="entry name" value="TRANSCRIPTIONAL REGULATORY PROTEIN (PROBABLY DEOR-FAMILY)-RELATED"/>
    <property type="match status" value="1"/>
</dbReference>
<dbReference type="InterPro" id="IPR009057">
    <property type="entry name" value="Homeodomain-like_sf"/>
</dbReference>
<sequence length="210" mass="22383">MSVTPPRPAGGRRAELLGAARTVAAREGLRGLTHRAVDREAGLPLGTCSAYLRTSHALRTALAEEVVAELTADVEDLARALGEPVPTRAEAVAMVHELFGRWLRERTVYLVSLELGLAAARDPALADLLAQWRIPLVETVEQVVRRLDPGAAPPGPDAAMSVAEMLVAALDGVLAAALARPEAERDRALTSWLGLLLDAVVPRPPTHRLD</sequence>
<organism evidence="3 4">
    <name type="scientific">Nocardioides dokdonensis FR1436</name>
    <dbReference type="NCBI Taxonomy" id="1300347"/>
    <lineage>
        <taxon>Bacteria</taxon>
        <taxon>Bacillati</taxon>
        <taxon>Actinomycetota</taxon>
        <taxon>Actinomycetes</taxon>
        <taxon>Propionibacteriales</taxon>
        <taxon>Nocardioidaceae</taxon>
        <taxon>Nocardioides</taxon>
    </lineage>
</organism>
<keyword evidence="4" id="KW-1185">Reference proteome</keyword>
<dbReference type="GO" id="GO:0000976">
    <property type="term" value="F:transcription cis-regulatory region binding"/>
    <property type="evidence" value="ECO:0007669"/>
    <property type="project" value="TreeGrafter"/>
</dbReference>
<accession>A0A1A9GM93</accession>
<dbReference type="GO" id="GO:0003700">
    <property type="term" value="F:DNA-binding transcription factor activity"/>
    <property type="evidence" value="ECO:0007669"/>
    <property type="project" value="TreeGrafter"/>
</dbReference>
<proteinExistence type="predicted"/>
<dbReference type="EMBL" id="CP015079">
    <property type="protein sequence ID" value="ANH38782.1"/>
    <property type="molecule type" value="Genomic_DNA"/>
</dbReference>
<evidence type="ECO:0000313" key="4">
    <source>
        <dbReference type="Proteomes" id="UP000077868"/>
    </source>
</evidence>
<dbReference type="OrthoDB" id="7506349at2"/>
<dbReference type="Gene3D" id="1.10.357.10">
    <property type="entry name" value="Tetracycline Repressor, domain 2"/>
    <property type="match status" value="1"/>
</dbReference>
<dbReference type="STRING" id="1300347.I601_2362"/>
<protein>
    <recommendedName>
        <fullName evidence="2">Tetracyclin repressor-like C-terminal group 31 domain-containing protein</fullName>
    </recommendedName>
</protein>
<name>A0A1A9GM93_9ACTN</name>
<evidence type="ECO:0000313" key="3">
    <source>
        <dbReference type="EMBL" id="ANH38782.1"/>
    </source>
</evidence>
<feature type="domain" description="Tetracyclin repressor-like C-terminal group 31" evidence="2">
    <location>
        <begin position="87"/>
        <end position="192"/>
    </location>
</feature>
<dbReference type="Proteomes" id="UP000077868">
    <property type="component" value="Chromosome"/>
</dbReference>
<dbReference type="InterPro" id="IPR036271">
    <property type="entry name" value="Tet_transcr_reg_TetR-rel_C_sf"/>
</dbReference>
<dbReference type="InterPro" id="IPR050109">
    <property type="entry name" value="HTH-type_TetR-like_transc_reg"/>
</dbReference>
<dbReference type="AlphaFoldDB" id="A0A1A9GM93"/>
<dbReference type="PANTHER" id="PTHR30055">
    <property type="entry name" value="HTH-TYPE TRANSCRIPTIONAL REGULATOR RUTR"/>
    <property type="match status" value="1"/>
</dbReference>
<keyword evidence="1" id="KW-0238">DNA-binding</keyword>
<dbReference type="Pfam" id="PF17940">
    <property type="entry name" value="TetR_C_31"/>
    <property type="match status" value="1"/>
</dbReference>
<dbReference type="RefSeq" id="WP_068109751.1">
    <property type="nucleotide sequence ID" value="NZ_CP015079.1"/>
</dbReference>
<reference evidence="3 4" key="1">
    <citation type="submission" date="2016-03" db="EMBL/GenBank/DDBJ databases">
        <title>Complete genome sequence of a soil Actinobacterium, Nocardioides dokdonensis FR1436.</title>
        <authorList>
            <person name="Kwon S.-K."/>
            <person name="Kim K."/>
            <person name="Kim J.F."/>
        </authorList>
    </citation>
    <scope>NUCLEOTIDE SEQUENCE [LARGE SCALE GENOMIC DNA]</scope>
    <source>
        <strain evidence="3 4">FR1436</strain>
    </source>
</reference>
<dbReference type="PATRIC" id="fig|1300347.3.peg.2356"/>